<gene>
    <name evidence="1" type="ORF">HOLleu_22563</name>
</gene>
<sequence length="68" mass="7682">MLYKPHTEDPPPPPGISMKSYNIEQTQHVVNSKSSTSTACDSSNCLKTYHYRNFPGYNLKGRQIPVLI</sequence>
<dbReference type="EMBL" id="JAIZAY010000010">
    <property type="protein sequence ID" value="KAJ8035363.1"/>
    <property type="molecule type" value="Genomic_DNA"/>
</dbReference>
<comment type="caution">
    <text evidence="1">The sequence shown here is derived from an EMBL/GenBank/DDBJ whole genome shotgun (WGS) entry which is preliminary data.</text>
</comment>
<reference evidence="1" key="1">
    <citation type="submission" date="2021-10" db="EMBL/GenBank/DDBJ databases">
        <title>Tropical sea cucumber genome reveals ecological adaptation and Cuvierian tubules defense mechanism.</title>
        <authorList>
            <person name="Chen T."/>
        </authorList>
    </citation>
    <scope>NUCLEOTIDE SEQUENCE</scope>
    <source>
        <strain evidence="1">Nanhai2018</strain>
        <tissue evidence="1">Muscle</tissue>
    </source>
</reference>
<evidence type="ECO:0000313" key="2">
    <source>
        <dbReference type="Proteomes" id="UP001152320"/>
    </source>
</evidence>
<keyword evidence="2" id="KW-1185">Reference proteome</keyword>
<protein>
    <submittedName>
        <fullName evidence="1">Uncharacterized protein</fullName>
    </submittedName>
</protein>
<organism evidence="1 2">
    <name type="scientific">Holothuria leucospilota</name>
    <name type="common">Black long sea cucumber</name>
    <name type="synonym">Mertensiothuria leucospilota</name>
    <dbReference type="NCBI Taxonomy" id="206669"/>
    <lineage>
        <taxon>Eukaryota</taxon>
        <taxon>Metazoa</taxon>
        <taxon>Echinodermata</taxon>
        <taxon>Eleutherozoa</taxon>
        <taxon>Echinozoa</taxon>
        <taxon>Holothuroidea</taxon>
        <taxon>Aspidochirotacea</taxon>
        <taxon>Aspidochirotida</taxon>
        <taxon>Holothuriidae</taxon>
        <taxon>Holothuria</taxon>
    </lineage>
</organism>
<evidence type="ECO:0000313" key="1">
    <source>
        <dbReference type="EMBL" id="KAJ8035363.1"/>
    </source>
</evidence>
<accession>A0A9Q1BZ82</accession>
<dbReference type="AlphaFoldDB" id="A0A9Q1BZ82"/>
<dbReference type="Proteomes" id="UP001152320">
    <property type="component" value="Chromosome 10"/>
</dbReference>
<name>A0A9Q1BZ82_HOLLE</name>
<proteinExistence type="predicted"/>